<accession>A0ABR4IFN9</accession>
<evidence type="ECO:0008006" key="4">
    <source>
        <dbReference type="Google" id="ProtNLM"/>
    </source>
</evidence>
<keyword evidence="3" id="KW-1185">Reference proteome</keyword>
<evidence type="ECO:0000256" key="1">
    <source>
        <dbReference type="SAM" id="SignalP"/>
    </source>
</evidence>
<evidence type="ECO:0000313" key="3">
    <source>
        <dbReference type="Proteomes" id="UP001610446"/>
    </source>
</evidence>
<feature type="signal peptide" evidence="1">
    <location>
        <begin position="1"/>
        <end position="22"/>
    </location>
</feature>
<protein>
    <recommendedName>
        <fullName evidence="4">Secreted protein</fullName>
    </recommendedName>
</protein>
<keyword evidence="1" id="KW-0732">Signal</keyword>
<dbReference type="EMBL" id="JBFXLU010000432">
    <property type="protein sequence ID" value="KAL2826579.1"/>
    <property type="molecule type" value="Genomic_DNA"/>
</dbReference>
<gene>
    <name evidence="2" type="ORF">BJY01DRAFT_255934</name>
</gene>
<feature type="chain" id="PRO_5046617876" description="Secreted protein" evidence="1">
    <location>
        <begin position="23"/>
        <end position="148"/>
    </location>
</feature>
<reference evidence="2 3" key="1">
    <citation type="submission" date="2024-07" db="EMBL/GenBank/DDBJ databases">
        <title>Section-level genome sequencing and comparative genomics of Aspergillus sections Usti and Cavernicolus.</title>
        <authorList>
            <consortium name="Lawrence Berkeley National Laboratory"/>
            <person name="Nybo J.L."/>
            <person name="Vesth T.C."/>
            <person name="Theobald S."/>
            <person name="Frisvad J.C."/>
            <person name="Larsen T.O."/>
            <person name="Kjaerboelling I."/>
            <person name="Rothschild-Mancinelli K."/>
            <person name="Lyhne E.K."/>
            <person name="Kogle M.E."/>
            <person name="Barry K."/>
            <person name="Clum A."/>
            <person name="Na H."/>
            <person name="Ledsgaard L."/>
            <person name="Lin J."/>
            <person name="Lipzen A."/>
            <person name="Kuo A."/>
            <person name="Riley R."/>
            <person name="Mondo S."/>
            <person name="Labutti K."/>
            <person name="Haridas S."/>
            <person name="Pangalinan J."/>
            <person name="Salamov A.A."/>
            <person name="Simmons B.A."/>
            <person name="Magnuson J.K."/>
            <person name="Chen J."/>
            <person name="Drula E."/>
            <person name="Henrissat B."/>
            <person name="Wiebenga A."/>
            <person name="Lubbers R.J."/>
            <person name="Gomes A.C."/>
            <person name="Makela M.R."/>
            <person name="Stajich J."/>
            <person name="Grigoriev I.V."/>
            <person name="Mortensen U.H."/>
            <person name="De Vries R.P."/>
            <person name="Baker S.E."/>
            <person name="Andersen M.R."/>
        </authorList>
    </citation>
    <scope>NUCLEOTIDE SEQUENCE [LARGE SCALE GENOMIC DNA]</scope>
    <source>
        <strain evidence="2 3">CBS 123904</strain>
    </source>
</reference>
<proteinExistence type="predicted"/>
<evidence type="ECO:0000313" key="2">
    <source>
        <dbReference type="EMBL" id="KAL2826579.1"/>
    </source>
</evidence>
<organism evidence="2 3">
    <name type="scientific">Aspergillus pseudoustus</name>
    <dbReference type="NCBI Taxonomy" id="1810923"/>
    <lineage>
        <taxon>Eukaryota</taxon>
        <taxon>Fungi</taxon>
        <taxon>Dikarya</taxon>
        <taxon>Ascomycota</taxon>
        <taxon>Pezizomycotina</taxon>
        <taxon>Eurotiomycetes</taxon>
        <taxon>Eurotiomycetidae</taxon>
        <taxon>Eurotiales</taxon>
        <taxon>Aspergillaceae</taxon>
        <taxon>Aspergillus</taxon>
        <taxon>Aspergillus subgen. Nidulantes</taxon>
    </lineage>
</organism>
<comment type="caution">
    <text evidence="2">The sequence shown here is derived from an EMBL/GenBank/DDBJ whole genome shotgun (WGS) entry which is preliminary data.</text>
</comment>
<sequence length="148" mass="16244">MILRMITYLAILQLAILHHGACTPTPPPPGPGAPLTEPIVLILYGDLNCQDGGMRVEYTFSKDDLVGEQAWGGLTLASFRLSRPLRGKEQLDISGPEKLGEWITSGNHPRDKACAKFQRSFFAQGSTTNCQNMDRPFTCANIWTNPGL</sequence>
<dbReference type="Proteomes" id="UP001610446">
    <property type="component" value="Unassembled WGS sequence"/>
</dbReference>
<name>A0ABR4IFN9_9EURO</name>